<evidence type="ECO:0000313" key="7">
    <source>
        <dbReference type="EMBL" id="KAE9300988.1"/>
    </source>
</evidence>
<gene>
    <name evidence="6" type="ORF">PF001_g20398</name>
    <name evidence="5" type="ORF">PF005_g23403</name>
    <name evidence="3" type="ORF">PF006_g19466</name>
    <name evidence="4" type="ORF">PF007_g1805</name>
    <name evidence="7" type="ORF">PF008_g22875</name>
    <name evidence="1" type="ORF">PF009_g2197</name>
    <name evidence="2" type="ORF">PF010_g20233</name>
</gene>
<accession>A0A6A3THN2</accession>
<dbReference type="Proteomes" id="UP000441208">
    <property type="component" value="Unassembled WGS sequence"/>
</dbReference>
<sequence>MNMMLAEMTMNVITMEMTMIAMVMEMTTTVVTMVVALVRSTVDGEAMSAKSTVEIMLQANEEAARVEEVTLMADPVDEVGGGVEQDVVRVAEDPVMVHHLRAAVMITPTTSPGTMTTGTVGVAT</sequence>
<evidence type="ECO:0000313" key="13">
    <source>
        <dbReference type="Proteomes" id="UP000486351"/>
    </source>
</evidence>
<dbReference type="Proteomes" id="UP000433483">
    <property type="component" value="Unassembled WGS sequence"/>
</dbReference>
<evidence type="ECO:0000313" key="5">
    <source>
        <dbReference type="EMBL" id="KAE9180154.1"/>
    </source>
</evidence>
<dbReference type="EMBL" id="QXFY01002219">
    <property type="protein sequence ID" value="KAE9300988.1"/>
    <property type="molecule type" value="Genomic_DNA"/>
</dbReference>
<evidence type="ECO:0000313" key="3">
    <source>
        <dbReference type="EMBL" id="KAE9114641.1"/>
    </source>
</evidence>
<dbReference type="Proteomes" id="UP000437068">
    <property type="component" value="Unassembled WGS sequence"/>
</dbReference>
<organism evidence="4 12">
    <name type="scientific">Phytophthora fragariae</name>
    <dbReference type="NCBI Taxonomy" id="53985"/>
    <lineage>
        <taxon>Eukaryota</taxon>
        <taxon>Sar</taxon>
        <taxon>Stramenopiles</taxon>
        <taxon>Oomycota</taxon>
        <taxon>Peronosporomycetes</taxon>
        <taxon>Peronosporales</taxon>
        <taxon>Peronosporaceae</taxon>
        <taxon>Phytophthora</taxon>
    </lineage>
</organism>
<evidence type="ECO:0000313" key="11">
    <source>
        <dbReference type="Proteomes" id="UP000440732"/>
    </source>
</evidence>
<evidence type="ECO:0000313" key="14">
    <source>
        <dbReference type="Proteomes" id="UP000488956"/>
    </source>
</evidence>
<dbReference type="EMBL" id="QXGA01001610">
    <property type="protein sequence ID" value="KAE9114641.1"/>
    <property type="molecule type" value="Genomic_DNA"/>
</dbReference>
<evidence type="ECO:0000313" key="12">
    <source>
        <dbReference type="Proteomes" id="UP000441208"/>
    </source>
</evidence>
<evidence type="ECO:0000313" key="10">
    <source>
        <dbReference type="Proteomes" id="UP000437068"/>
    </source>
</evidence>
<dbReference type="Proteomes" id="UP000486351">
    <property type="component" value="Unassembled WGS sequence"/>
</dbReference>
<protein>
    <submittedName>
        <fullName evidence="4">Uncharacterized protein</fullName>
    </submittedName>
</protein>
<keyword evidence="9" id="KW-1185">Reference proteome</keyword>
<evidence type="ECO:0000313" key="9">
    <source>
        <dbReference type="Proteomes" id="UP000433483"/>
    </source>
</evidence>
<dbReference type="EMBL" id="QXGF01000057">
    <property type="protein sequence ID" value="KAE8948224.1"/>
    <property type="molecule type" value="Genomic_DNA"/>
</dbReference>
<reference evidence="8 9" key="1">
    <citation type="submission" date="2018-08" db="EMBL/GenBank/DDBJ databases">
        <title>Genomic investigation of the strawberry pathogen Phytophthora fragariae indicates pathogenicity is determined by transcriptional variation in three key races.</title>
        <authorList>
            <person name="Adams T.M."/>
            <person name="Armitage A.D."/>
            <person name="Sobczyk M.K."/>
            <person name="Bates H.J."/>
            <person name="Dunwell J.M."/>
            <person name="Nellist C.F."/>
            <person name="Harrison R.J."/>
        </authorList>
    </citation>
    <scope>NUCLEOTIDE SEQUENCE [LARGE SCALE GENOMIC DNA]</scope>
    <source>
        <strain evidence="6 10">A4</strain>
        <strain evidence="5 9">NOV-27</strain>
        <strain evidence="3 11">NOV-5</strain>
        <strain evidence="4 12">NOV-71</strain>
        <strain evidence="7 13">NOV-77</strain>
        <strain evidence="1 8">NOV-9</strain>
        <strain evidence="2 14">ONT-3</strain>
    </source>
</reference>
<dbReference type="EMBL" id="QXGB01002222">
    <property type="protein sequence ID" value="KAE9180154.1"/>
    <property type="molecule type" value="Genomic_DNA"/>
</dbReference>
<dbReference type="OrthoDB" id="10603024at2759"/>
<dbReference type="Proteomes" id="UP000429523">
    <property type="component" value="Unassembled WGS sequence"/>
</dbReference>
<dbReference type="EMBL" id="QXFX01001703">
    <property type="protein sequence ID" value="KAE9086045.1"/>
    <property type="molecule type" value="Genomic_DNA"/>
</dbReference>
<name>A0A6A3THN2_9STRA</name>
<evidence type="ECO:0000313" key="1">
    <source>
        <dbReference type="EMBL" id="KAE8948224.1"/>
    </source>
</evidence>
<evidence type="ECO:0000313" key="6">
    <source>
        <dbReference type="EMBL" id="KAE9288694.1"/>
    </source>
</evidence>
<proteinExistence type="predicted"/>
<evidence type="ECO:0000313" key="2">
    <source>
        <dbReference type="EMBL" id="KAE9086045.1"/>
    </source>
</evidence>
<evidence type="ECO:0000313" key="8">
    <source>
        <dbReference type="Proteomes" id="UP000429523"/>
    </source>
</evidence>
<dbReference type="Proteomes" id="UP000440732">
    <property type="component" value="Unassembled WGS sequence"/>
</dbReference>
<dbReference type="EMBL" id="QXFZ01000046">
    <property type="protein sequence ID" value="KAE9137392.1"/>
    <property type="molecule type" value="Genomic_DNA"/>
</dbReference>
<dbReference type="EMBL" id="QXGE01001753">
    <property type="protein sequence ID" value="KAE9288694.1"/>
    <property type="molecule type" value="Genomic_DNA"/>
</dbReference>
<dbReference type="AlphaFoldDB" id="A0A6A3THN2"/>
<dbReference type="Proteomes" id="UP000488956">
    <property type="component" value="Unassembled WGS sequence"/>
</dbReference>
<evidence type="ECO:0000313" key="4">
    <source>
        <dbReference type="EMBL" id="KAE9137392.1"/>
    </source>
</evidence>
<comment type="caution">
    <text evidence="4">The sequence shown here is derived from an EMBL/GenBank/DDBJ whole genome shotgun (WGS) entry which is preliminary data.</text>
</comment>